<dbReference type="Proteomes" id="UP000078546">
    <property type="component" value="Unassembled WGS sequence"/>
</dbReference>
<feature type="compositionally biased region" description="Basic and acidic residues" evidence="1">
    <location>
        <begin position="1036"/>
        <end position="1047"/>
    </location>
</feature>
<feature type="region of interest" description="Disordered" evidence="1">
    <location>
        <begin position="489"/>
        <end position="510"/>
    </location>
</feature>
<organism evidence="4 5">
    <name type="scientific">Plasmodium ovale curtisi</name>
    <dbReference type="NCBI Taxonomy" id="864141"/>
    <lineage>
        <taxon>Eukaryota</taxon>
        <taxon>Sar</taxon>
        <taxon>Alveolata</taxon>
        <taxon>Apicomplexa</taxon>
        <taxon>Aconoidasida</taxon>
        <taxon>Haemosporida</taxon>
        <taxon>Plasmodiidae</taxon>
        <taxon>Plasmodium</taxon>
        <taxon>Plasmodium (Plasmodium)</taxon>
    </lineage>
</organism>
<evidence type="ECO:0000313" key="5">
    <source>
        <dbReference type="Proteomes" id="UP000078546"/>
    </source>
</evidence>
<dbReference type="EMBL" id="FLQV01000160">
    <property type="protein sequence ID" value="SBS83651.1"/>
    <property type="molecule type" value="Genomic_DNA"/>
</dbReference>
<feature type="region of interest" description="Disordered" evidence="1">
    <location>
        <begin position="1182"/>
        <end position="1239"/>
    </location>
</feature>
<feature type="chain" id="PRO_5008380684" evidence="3">
    <location>
        <begin position="28"/>
        <end position="1542"/>
    </location>
</feature>
<keyword evidence="2" id="KW-1133">Transmembrane helix</keyword>
<keyword evidence="3" id="KW-0732">Signal</keyword>
<evidence type="ECO:0000313" key="4">
    <source>
        <dbReference type="EMBL" id="SBS83651.1"/>
    </source>
</evidence>
<feature type="compositionally biased region" description="Polar residues" evidence="1">
    <location>
        <begin position="1209"/>
        <end position="1223"/>
    </location>
</feature>
<feature type="compositionally biased region" description="Basic and acidic residues" evidence="1">
    <location>
        <begin position="995"/>
        <end position="1011"/>
    </location>
</feature>
<feature type="region of interest" description="Disordered" evidence="1">
    <location>
        <begin position="1511"/>
        <end position="1542"/>
    </location>
</feature>
<feature type="transmembrane region" description="Helical" evidence="2">
    <location>
        <begin position="249"/>
        <end position="271"/>
    </location>
</feature>
<feature type="compositionally biased region" description="Polar residues" evidence="1">
    <location>
        <begin position="1532"/>
        <end position="1542"/>
    </location>
</feature>
<keyword evidence="2" id="KW-0472">Membrane</keyword>
<feature type="compositionally biased region" description="Polar residues" evidence="1">
    <location>
        <begin position="90"/>
        <end position="111"/>
    </location>
</feature>
<evidence type="ECO:0000256" key="3">
    <source>
        <dbReference type="SAM" id="SignalP"/>
    </source>
</evidence>
<feature type="transmembrane region" description="Helical" evidence="2">
    <location>
        <begin position="764"/>
        <end position="784"/>
    </location>
</feature>
<feature type="region of interest" description="Disordered" evidence="1">
    <location>
        <begin position="34"/>
        <end position="124"/>
    </location>
</feature>
<protein>
    <submittedName>
        <fullName evidence="4">Uncharacterized protein</fullName>
    </submittedName>
</protein>
<feature type="region of interest" description="Disordered" evidence="1">
    <location>
        <begin position="963"/>
        <end position="1050"/>
    </location>
</feature>
<name>A0A1A8VT56_PLAOA</name>
<reference evidence="5" key="1">
    <citation type="submission" date="2016-05" db="EMBL/GenBank/DDBJ databases">
        <authorList>
            <person name="Naeem Raeece"/>
        </authorList>
    </citation>
    <scope>NUCLEOTIDE SEQUENCE [LARGE SCALE GENOMIC DNA]</scope>
</reference>
<feature type="signal peptide" evidence="3">
    <location>
        <begin position="1"/>
        <end position="27"/>
    </location>
</feature>
<evidence type="ECO:0000256" key="1">
    <source>
        <dbReference type="SAM" id="MobiDB-lite"/>
    </source>
</evidence>
<evidence type="ECO:0000256" key="2">
    <source>
        <dbReference type="SAM" id="Phobius"/>
    </source>
</evidence>
<feature type="compositionally biased region" description="Polar residues" evidence="1">
    <location>
        <begin position="59"/>
        <end position="70"/>
    </location>
</feature>
<keyword evidence="2" id="KW-0812">Transmembrane</keyword>
<sequence length="1542" mass="178113">MFCAKNVLVFIFLLFALLTLKTTHVYSRDDSLNLVRGTSGGIPRRKETGEGGVGRAKGDTNTPNSFQKGSSLVGGAKGSSSIGSGSNGGVQTSINADSNIGSKSNVSNSGSDGEKRENLQIMPKAEVEVEFSKKEVIPVKKDKSEEDKSKENTSKEDLYNMILSRYYKKDDDSCNLTEEEREKKNKKKKEDEKKQVSLFKKIKNIFMKSDEEEKPKTLMDYIRDKNSKILKLELERGKEKTKTNIFKNLFLATGFILLYVTLVPLSLYLYTSKKCRDAIMREYNRNTDRRIVPYDYDFSQDSPLSFVNIAGMKFKNAKHYFPTKKSDFFFTVGMRHGQPYAFARNGLYANVLTTDYISKDNLPNCEYFFIVTSSEKEANDLYKSYILKNHMRSNCPSENILNGRYSKREGIVKMNVNRNIKSNEAAGQATKGNLPEATEAQVVKDHQQKDIIDRGKHTNKNRDTICFTTKGNSVRKCLNLLLKRSRMENLKKGTSPVKDPSKVKRKRQRRKKLIMRDYQAILNAGKGYLKKYEEEKTFFCNIKRDGNSGELTKDSSYFPFFFNLFVKGSYIGGSCRGGNEKSHYSPRNGYNSPQGKIAFLRGRRTRMLIADYLKILLNNLQNENAVSNNFRIIDYAEEREKREKRTSHIFNNCEERGEKKEESFIMCSNNIAKEKKKNGKGDKSPNEENCIITEMSSKKMGNNSTDISTNDELTMVSNSNNETHNGKAFIKINDFIFTKMVNNFVLEIKSFFFSLIAKMKNEKFIAKLIVHFSDICLMLTPYYVNIIHFIEILSEFANVFPTKWLKCFMYFVKKNKTEFIEKYKQFQNYVIFNDPIKVQSVGARLIGFVKILQKKNNLNKKKESSHIFFLNILLSECLPMDHLGFCNRQSVKNNINLFFYDSLQCLKNCVHKEAIIFNELEFNIQHNVNNFEKVKNFIKGEIDAKLPPKECTVEEWIVSETAQSGTDPADQPSTQPSEQHSEQHSEQQSAHKKSHQDDEKQEEKKEEKIDTHTSTNASGKSKSEVCGTEGKKRKREGSPHEGKGETKKSKHMKYNNLLESLNTTKENYYVYLSYIYLIVFVKFPEMFVTQNKMELEGVHNAFKTFYAHIKNLKKENNINMNAVEGYLYNADFDLLGNTHIYDMLIRDERFLGVFFFNILMVLTYLKYEQGGDAKMKESGIHATSGTNAESTARAPKAQPKIAKDETKGEQSGNVKSDLNVSTNDENDGRSRTTVESGTQKGEEIMQEFIKDVVNCLKRFKSTEYLQQLMCTEYSWYLWKKQLSLKLSKETVYPSIEFQTVNRETKKKKDVEIKNNLLSVDKGEDITISPMMNLLRIIEHFEALNRDMKTYYEVNCENCNTNITKNVYKYAKFVQYTPDNNVHEIGNFLLEINKIYLRREAEFWELDESTSITVHKKKENEKKILIEKLIDKLEDYKKKMLIDNDPINEIEENEKSKNNPVFKFRLAKLFILKYIDIYTLVKNCEFSTDCDFLNSLMIQMDKGLEEKRMLLGEEAEDTVEEKTKEEAKVANQEPRSSAQRAAA</sequence>
<accession>A0A1A8VT56</accession>
<proteinExistence type="predicted"/>
<gene>
    <name evidence="4" type="ORF">POVCU1_009100</name>
</gene>